<dbReference type="Pfam" id="PF00034">
    <property type="entry name" value="Cytochrom_C"/>
    <property type="match status" value="1"/>
</dbReference>
<dbReference type="EMBL" id="CZPZ01000032">
    <property type="protein sequence ID" value="CUS38324.1"/>
    <property type="molecule type" value="Genomic_DNA"/>
</dbReference>
<gene>
    <name evidence="9" type="ORF">COMA2_50027</name>
</gene>
<evidence type="ECO:0000256" key="3">
    <source>
        <dbReference type="ARBA" id="ARBA00023004"/>
    </source>
</evidence>
<dbReference type="InterPro" id="IPR036909">
    <property type="entry name" value="Cyt_c-like_dom_sf"/>
</dbReference>
<dbReference type="Gene3D" id="1.10.760.10">
    <property type="entry name" value="Cytochrome c-like domain"/>
    <property type="match status" value="1"/>
</dbReference>
<evidence type="ECO:0000256" key="2">
    <source>
        <dbReference type="ARBA" id="ARBA00022723"/>
    </source>
</evidence>
<keyword evidence="1 4" id="KW-0349">Heme</keyword>
<protein>
    <submittedName>
        <fullName evidence="9">Putative Monoheme cytochrome c</fullName>
    </submittedName>
</protein>
<reference evidence="10" key="1">
    <citation type="submission" date="2015-10" db="EMBL/GenBank/DDBJ databases">
        <authorList>
            <person name="Luecker S."/>
            <person name="Luecker S."/>
        </authorList>
    </citation>
    <scope>NUCLEOTIDE SEQUENCE [LARGE SCALE GENOMIC DNA]</scope>
</reference>
<accession>A0A0S4LQL8</accession>
<proteinExistence type="predicted"/>
<dbReference type="AlphaFoldDB" id="A0A0S4LQL8"/>
<organism evidence="9 10">
    <name type="scientific">Candidatus Nitrospira nitrificans</name>
    <dbReference type="NCBI Taxonomy" id="1742973"/>
    <lineage>
        <taxon>Bacteria</taxon>
        <taxon>Pseudomonadati</taxon>
        <taxon>Nitrospirota</taxon>
        <taxon>Nitrospiria</taxon>
        <taxon>Nitrospirales</taxon>
        <taxon>Nitrospiraceae</taxon>
        <taxon>Nitrospira</taxon>
    </lineage>
</organism>
<dbReference type="SUPFAM" id="SSF46626">
    <property type="entry name" value="Cytochrome c"/>
    <property type="match status" value="1"/>
</dbReference>
<dbReference type="InterPro" id="IPR009056">
    <property type="entry name" value="Cyt_c-like_dom"/>
</dbReference>
<keyword evidence="2 4" id="KW-0479">Metal-binding</keyword>
<evidence type="ECO:0000256" key="5">
    <source>
        <dbReference type="SAM" id="Coils"/>
    </source>
</evidence>
<keyword evidence="10" id="KW-1185">Reference proteome</keyword>
<keyword evidence="5" id="KW-0175">Coiled coil</keyword>
<name>A0A0S4LQL8_9BACT</name>
<feature type="domain" description="Cytochrome c" evidence="8">
    <location>
        <begin position="167"/>
        <end position="259"/>
    </location>
</feature>
<evidence type="ECO:0000256" key="1">
    <source>
        <dbReference type="ARBA" id="ARBA00022617"/>
    </source>
</evidence>
<evidence type="ECO:0000313" key="9">
    <source>
        <dbReference type="EMBL" id="CUS38324.1"/>
    </source>
</evidence>
<keyword evidence="7" id="KW-1133">Transmembrane helix</keyword>
<feature type="region of interest" description="Disordered" evidence="6">
    <location>
        <begin position="137"/>
        <end position="167"/>
    </location>
</feature>
<feature type="transmembrane region" description="Helical" evidence="7">
    <location>
        <begin position="63"/>
        <end position="84"/>
    </location>
</feature>
<dbReference type="OrthoDB" id="9809720at2"/>
<dbReference type="PROSITE" id="PS51007">
    <property type="entry name" value="CYTC"/>
    <property type="match status" value="1"/>
</dbReference>
<dbReference type="GO" id="GO:0009055">
    <property type="term" value="F:electron transfer activity"/>
    <property type="evidence" value="ECO:0007669"/>
    <property type="project" value="InterPro"/>
</dbReference>
<evidence type="ECO:0000256" key="7">
    <source>
        <dbReference type="SAM" id="Phobius"/>
    </source>
</evidence>
<dbReference type="RefSeq" id="WP_090900261.1">
    <property type="nucleotide sequence ID" value="NZ_CZPZ01000032.1"/>
</dbReference>
<feature type="transmembrane region" description="Helical" evidence="7">
    <location>
        <begin position="34"/>
        <end position="51"/>
    </location>
</feature>
<evidence type="ECO:0000313" key="10">
    <source>
        <dbReference type="Proteomes" id="UP000198736"/>
    </source>
</evidence>
<keyword evidence="3 4" id="KW-0408">Iron</keyword>
<sequence length="272" mass="29131">MGNIINKLGLGLVVGGVLVAITHSQELPFSFQLLFFIVSLVGALVFILLDARPLGTMSGGKSLLAVIAFWVFMLTVSVAGPSLLPQFDPEDEKAKIGKLLDKERKQSAQGKAEELIARAKALDGQVKALEDRLKGLGGGQAATATSAPPAGNKPPSTAGASAGGDGDIMKVGEEQWQLQECYNCHKLRGEGGKKRGPELDNIGTLLTVDEIQTKIADPKSFMAEGYEKEWQKGIMPNKFKDLMDPKEMQALAAWLGTFKNTSVNTPKPIKKN</sequence>
<evidence type="ECO:0000256" key="4">
    <source>
        <dbReference type="PROSITE-ProRule" id="PRU00433"/>
    </source>
</evidence>
<keyword evidence="7" id="KW-0472">Membrane</keyword>
<evidence type="ECO:0000259" key="8">
    <source>
        <dbReference type="PROSITE" id="PS51007"/>
    </source>
</evidence>
<keyword evidence="7" id="KW-0812">Transmembrane</keyword>
<dbReference type="GO" id="GO:0046872">
    <property type="term" value="F:metal ion binding"/>
    <property type="evidence" value="ECO:0007669"/>
    <property type="project" value="UniProtKB-KW"/>
</dbReference>
<feature type="coiled-coil region" evidence="5">
    <location>
        <begin position="105"/>
        <end position="132"/>
    </location>
</feature>
<evidence type="ECO:0000256" key="6">
    <source>
        <dbReference type="SAM" id="MobiDB-lite"/>
    </source>
</evidence>
<dbReference type="STRING" id="1742973.COMA2_50027"/>
<dbReference type="Proteomes" id="UP000198736">
    <property type="component" value="Unassembled WGS sequence"/>
</dbReference>
<dbReference type="GO" id="GO:0020037">
    <property type="term" value="F:heme binding"/>
    <property type="evidence" value="ECO:0007669"/>
    <property type="project" value="InterPro"/>
</dbReference>